<keyword evidence="1" id="KW-0479">Metal-binding</keyword>
<evidence type="ECO:0000259" key="3">
    <source>
        <dbReference type="PROSITE" id="PS50158"/>
    </source>
</evidence>
<protein>
    <recommendedName>
        <fullName evidence="3">CCHC-type domain-containing protein</fullName>
    </recommendedName>
</protein>
<evidence type="ECO:0000256" key="1">
    <source>
        <dbReference type="PROSITE-ProRule" id="PRU00047"/>
    </source>
</evidence>
<keyword evidence="5" id="KW-1185">Reference proteome</keyword>
<dbReference type="Proteomes" id="UP000596661">
    <property type="component" value="Chromosome 9"/>
</dbReference>
<feature type="compositionally biased region" description="Polar residues" evidence="2">
    <location>
        <begin position="255"/>
        <end position="266"/>
    </location>
</feature>
<dbReference type="GO" id="GO:0003676">
    <property type="term" value="F:nucleic acid binding"/>
    <property type="evidence" value="ECO:0007669"/>
    <property type="project" value="InterPro"/>
</dbReference>
<dbReference type="EnsemblPlants" id="evm.model.09.1116">
    <property type="protein sequence ID" value="cds.evm.model.09.1116"/>
    <property type="gene ID" value="evm.TU.09.1116"/>
</dbReference>
<proteinExistence type="predicted"/>
<dbReference type="Pfam" id="PF14392">
    <property type="entry name" value="zf-CCHC_4"/>
    <property type="match status" value="1"/>
</dbReference>
<accession>A0A803QDE9</accession>
<dbReference type="InterPro" id="IPR001878">
    <property type="entry name" value="Znf_CCHC"/>
</dbReference>
<organism evidence="4 5">
    <name type="scientific">Cannabis sativa</name>
    <name type="common">Hemp</name>
    <name type="synonym">Marijuana</name>
    <dbReference type="NCBI Taxonomy" id="3483"/>
    <lineage>
        <taxon>Eukaryota</taxon>
        <taxon>Viridiplantae</taxon>
        <taxon>Streptophyta</taxon>
        <taxon>Embryophyta</taxon>
        <taxon>Tracheophyta</taxon>
        <taxon>Spermatophyta</taxon>
        <taxon>Magnoliopsida</taxon>
        <taxon>eudicotyledons</taxon>
        <taxon>Gunneridae</taxon>
        <taxon>Pentapetalae</taxon>
        <taxon>rosids</taxon>
        <taxon>fabids</taxon>
        <taxon>Rosales</taxon>
        <taxon>Cannabaceae</taxon>
        <taxon>Cannabis</taxon>
    </lineage>
</organism>
<dbReference type="Gramene" id="evm.model.09.1116">
    <property type="protein sequence ID" value="cds.evm.model.09.1116"/>
    <property type="gene ID" value="evm.TU.09.1116"/>
</dbReference>
<feature type="compositionally biased region" description="Polar residues" evidence="2">
    <location>
        <begin position="294"/>
        <end position="303"/>
    </location>
</feature>
<feature type="region of interest" description="Disordered" evidence="2">
    <location>
        <begin position="294"/>
        <end position="337"/>
    </location>
</feature>
<dbReference type="AlphaFoldDB" id="A0A803QDE9"/>
<evidence type="ECO:0000313" key="5">
    <source>
        <dbReference type="Proteomes" id="UP000596661"/>
    </source>
</evidence>
<sequence>MLEQESSIKNEPTTEFFKTPSMRVDEKEISSEVSSTTTLDSCSYSVESHVKLQITPGCIRIHDDALNEGWGPFLRIRVGIDVSKPLLHGQTVTFPWMDDELWLDYRYERLLDFCYECGIIGHVFDKCPSFLEKLDEGKELNLTYGPWLEESSLPRSSYDRYRQDFSKANVRNKITFSDAYLYSNDSTSYGNATSVKNCNKKLISLSSSSLDTETLLPITPATNPSSSQKNIKELVSSLPQDNLVQPISITGFEPGSSTGKDSRMSSLFSKRQLTTSGGNVRNVLKRCCTRLTPLSDTTNTLSHQHPDPSSEMSTLSLKADGNGASLAQADAQPRQSP</sequence>
<evidence type="ECO:0000313" key="4">
    <source>
        <dbReference type="EnsemblPlants" id="cds.evm.model.09.1116"/>
    </source>
</evidence>
<reference evidence="4" key="2">
    <citation type="submission" date="2021-03" db="UniProtKB">
        <authorList>
            <consortium name="EnsemblPlants"/>
        </authorList>
    </citation>
    <scope>IDENTIFICATION</scope>
</reference>
<dbReference type="EMBL" id="UZAU01000737">
    <property type="status" value="NOT_ANNOTATED_CDS"/>
    <property type="molecule type" value="Genomic_DNA"/>
</dbReference>
<dbReference type="PROSITE" id="PS50158">
    <property type="entry name" value="ZF_CCHC"/>
    <property type="match status" value="1"/>
</dbReference>
<name>A0A803QDE9_CANSA</name>
<evidence type="ECO:0000256" key="2">
    <source>
        <dbReference type="SAM" id="MobiDB-lite"/>
    </source>
</evidence>
<keyword evidence="1" id="KW-0863">Zinc-finger</keyword>
<reference evidence="4" key="1">
    <citation type="submission" date="2018-11" db="EMBL/GenBank/DDBJ databases">
        <authorList>
            <person name="Grassa J C."/>
        </authorList>
    </citation>
    <scope>NUCLEOTIDE SEQUENCE [LARGE SCALE GENOMIC DNA]</scope>
</reference>
<feature type="region of interest" description="Disordered" evidence="2">
    <location>
        <begin position="247"/>
        <end position="266"/>
    </location>
</feature>
<feature type="domain" description="CCHC-type" evidence="3">
    <location>
        <begin position="114"/>
        <end position="129"/>
    </location>
</feature>
<dbReference type="InterPro" id="IPR025836">
    <property type="entry name" value="Zn_knuckle_CX2CX4HX4C"/>
</dbReference>
<dbReference type="GO" id="GO:0008270">
    <property type="term" value="F:zinc ion binding"/>
    <property type="evidence" value="ECO:0007669"/>
    <property type="project" value="UniProtKB-KW"/>
</dbReference>
<keyword evidence="1" id="KW-0862">Zinc</keyword>